<organism evidence="2 3">
    <name type="scientific">endosymbiont of Galathealinum brachiosum</name>
    <dbReference type="NCBI Taxonomy" id="2200906"/>
    <lineage>
        <taxon>Bacteria</taxon>
        <taxon>Pseudomonadati</taxon>
        <taxon>Pseudomonadota</taxon>
        <taxon>Gammaproteobacteria</taxon>
        <taxon>sulfur-oxidizing symbionts</taxon>
    </lineage>
</organism>
<dbReference type="PRINTS" id="PR00111">
    <property type="entry name" value="ABHYDROLASE"/>
</dbReference>
<dbReference type="InterPro" id="IPR029058">
    <property type="entry name" value="AB_hydrolase_fold"/>
</dbReference>
<protein>
    <recommendedName>
        <fullName evidence="1">Serine aminopeptidase S33 domain-containing protein</fullName>
    </recommendedName>
</protein>
<accession>A0A370DEP3</accession>
<evidence type="ECO:0000259" key="1">
    <source>
        <dbReference type="Pfam" id="PF12146"/>
    </source>
</evidence>
<dbReference type="Proteomes" id="UP000254266">
    <property type="component" value="Unassembled WGS sequence"/>
</dbReference>
<feature type="domain" description="Serine aminopeptidase S33" evidence="1">
    <location>
        <begin position="52"/>
        <end position="148"/>
    </location>
</feature>
<name>A0A370DEP3_9GAMM</name>
<dbReference type="SUPFAM" id="SSF53474">
    <property type="entry name" value="alpha/beta-Hydrolases"/>
    <property type="match status" value="1"/>
</dbReference>
<dbReference type="Gene3D" id="3.40.50.1820">
    <property type="entry name" value="alpha/beta hydrolase"/>
    <property type="match status" value="1"/>
</dbReference>
<sequence length="259" mass="28429">MKGNFKTQSRKVQFKGFDGSFLEGNLDFPSDKMPELYVIVSHCFTCTKQVLTTARISRGLAKAGYAVLSFDFTGLGNSEGEFANTHFRSMVNDIECAAAWLSEHYEPASVLIGHSMGGTASLAAAQDSCSSLTHIEKIITLASPAYPAHVLHHFGSAMESLERGENAEIQVAGQSYSVKPSFIEDVRSFDMEAQMRGCDIPIMAVRAGDDVLIGPEAAEHILQYTEAEKKLYQIEGADHLFSDRSHAEQLLTEVLIWLD</sequence>
<dbReference type="Pfam" id="PF12146">
    <property type="entry name" value="Hydrolase_4"/>
    <property type="match status" value="1"/>
</dbReference>
<dbReference type="PANTHER" id="PTHR11614">
    <property type="entry name" value="PHOSPHOLIPASE-RELATED"/>
    <property type="match status" value="1"/>
</dbReference>
<evidence type="ECO:0000313" key="2">
    <source>
        <dbReference type="EMBL" id="RDH83030.1"/>
    </source>
</evidence>
<dbReference type="InterPro" id="IPR022742">
    <property type="entry name" value="Hydrolase_4"/>
</dbReference>
<evidence type="ECO:0000313" key="3">
    <source>
        <dbReference type="Proteomes" id="UP000254266"/>
    </source>
</evidence>
<dbReference type="EMBL" id="QFXC01000011">
    <property type="protein sequence ID" value="RDH83030.1"/>
    <property type="molecule type" value="Genomic_DNA"/>
</dbReference>
<dbReference type="InterPro" id="IPR000073">
    <property type="entry name" value="AB_hydrolase_1"/>
</dbReference>
<comment type="caution">
    <text evidence="2">The sequence shown here is derived from an EMBL/GenBank/DDBJ whole genome shotgun (WGS) entry which is preliminary data.</text>
</comment>
<reference evidence="2 3" key="1">
    <citation type="journal article" date="2018" name="ISME J.">
        <title>Endosymbiont genomes yield clues of tubeworm success.</title>
        <authorList>
            <person name="Li Y."/>
            <person name="Liles M.R."/>
            <person name="Halanych K.M."/>
        </authorList>
    </citation>
    <scope>NUCLEOTIDE SEQUENCE [LARGE SCALE GENOMIC DNA]</scope>
    <source>
        <strain evidence="2">A1464</strain>
    </source>
</reference>
<keyword evidence="3" id="KW-1185">Reference proteome</keyword>
<proteinExistence type="predicted"/>
<dbReference type="AlphaFoldDB" id="A0A370DEP3"/>
<gene>
    <name evidence="2" type="ORF">DIZ80_12270</name>
</gene>
<dbReference type="InterPro" id="IPR051044">
    <property type="entry name" value="MAG_DAG_Lipase"/>
</dbReference>